<name>A0A8B6EXR1_MYTGA</name>
<organism evidence="2 3">
    <name type="scientific">Mytilus galloprovincialis</name>
    <name type="common">Mediterranean mussel</name>
    <dbReference type="NCBI Taxonomy" id="29158"/>
    <lineage>
        <taxon>Eukaryota</taxon>
        <taxon>Metazoa</taxon>
        <taxon>Spiralia</taxon>
        <taxon>Lophotrochozoa</taxon>
        <taxon>Mollusca</taxon>
        <taxon>Bivalvia</taxon>
        <taxon>Autobranchia</taxon>
        <taxon>Pteriomorphia</taxon>
        <taxon>Mytilida</taxon>
        <taxon>Mytiloidea</taxon>
        <taxon>Mytilidae</taxon>
        <taxon>Mytilinae</taxon>
        <taxon>Mytilus</taxon>
    </lineage>
</organism>
<evidence type="ECO:0000313" key="2">
    <source>
        <dbReference type="EMBL" id="VDI40447.1"/>
    </source>
</evidence>
<feature type="domain" description="Mutator-like transposase" evidence="1">
    <location>
        <begin position="1"/>
        <end position="111"/>
    </location>
</feature>
<proteinExistence type="predicted"/>
<dbReference type="EMBL" id="UYJE01005797">
    <property type="protein sequence ID" value="VDI40447.1"/>
    <property type="molecule type" value="Genomic_DNA"/>
</dbReference>
<gene>
    <name evidence="2" type="ORF">MGAL_10B049991</name>
</gene>
<keyword evidence="3" id="KW-1185">Reference proteome</keyword>
<dbReference type="Pfam" id="PF20700">
    <property type="entry name" value="Mutator"/>
    <property type="match status" value="1"/>
</dbReference>
<evidence type="ECO:0000259" key="1">
    <source>
        <dbReference type="Pfam" id="PF20700"/>
    </source>
</evidence>
<sequence length="125" mass="13603">MSPPSPSGMQKTANKVAEEIEELNKASMQDIRRNLAEETKLCGLSNEIFVRVESDCRYNNPLINSGTTPFQAGIQVVCTMSENNTSAKQIVSFFTGNKLCSVATRLRGKGIEIICPIHGGVAQQI</sequence>
<dbReference type="AlphaFoldDB" id="A0A8B6EXR1"/>
<protein>
    <recommendedName>
        <fullName evidence="1">Mutator-like transposase domain-containing protein</fullName>
    </recommendedName>
</protein>
<reference evidence="2" key="1">
    <citation type="submission" date="2018-11" db="EMBL/GenBank/DDBJ databases">
        <authorList>
            <person name="Alioto T."/>
            <person name="Alioto T."/>
        </authorList>
    </citation>
    <scope>NUCLEOTIDE SEQUENCE</scope>
</reference>
<comment type="caution">
    <text evidence="2">The sequence shown here is derived from an EMBL/GenBank/DDBJ whole genome shotgun (WGS) entry which is preliminary data.</text>
</comment>
<accession>A0A8B6EXR1</accession>
<dbReference type="InterPro" id="IPR049012">
    <property type="entry name" value="Mutator_transp_dom"/>
</dbReference>
<dbReference type="Proteomes" id="UP000596742">
    <property type="component" value="Unassembled WGS sequence"/>
</dbReference>
<evidence type="ECO:0000313" key="3">
    <source>
        <dbReference type="Proteomes" id="UP000596742"/>
    </source>
</evidence>